<dbReference type="RefSeq" id="WP_050077371.1">
    <property type="nucleotide sequence ID" value="NZ_CABHYW010000007.1"/>
</dbReference>
<gene>
    <name evidence="3" type="ORF">WFP14_11970</name>
</gene>
<dbReference type="Gene3D" id="3.30.370.10">
    <property type="entry name" value="Barstar-like"/>
    <property type="match status" value="1"/>
</dbReference>
<comment type="caution">
    <text evidence="3">The sequence shown here is derived from an EMBL/GenBank/DDBJ whole genome shotgun (WGS) entry which is preliminary data.</text>
</comment>
<evidence type="ECO:0000256" key="1">
    <source>
        <dbReference type="ARBA" id="ARBA00006845"/>
    </source>
</evidence>
<proteinExistence type="inferred from homology"/>
<dbReference type="InterPro" id="IPR035905">
    <property type="entry name" value="Barstar-like_sf"/>
</dbReference>
<dbReference type="SUPFAM" id="SSF52038">
    <property type="entry name" value="Barstar-related"/>
    <property type="match status" value="1"/>
</dbReference>
<accession>A0ABW9EYY5</accession>
<evidence type="ECO:0000313" key="3">
    <source>
        <dbReference type="EMBL" id="MFM1347274.1"/>
    </source>
</evidence>
<comment type="similarity">
    <text evidence="1">Belongs to the barstar family.</text>
</comment>
<dbReference type="CDD" id="cd05142">
    <property type="entry name" value="Barstar"/>
    <property type="match status" value="1"/>
</dbReference>
<reference evidence="3 4" key="1">
    <citation type="journal article" date="2024" name="Infect. Genet. Evol.">
        <title>Characteristics and comparative genome analysis of Yersinia enterocolitica and related species associated with human infections in Switzerland 2019-2023.</title>
        <authorList>
            <person name="Stevens M.J.A."/>
            <person name="Horlbog J.A."/>
            <person name="Diethelm A."/>
            <person name="Stephan R."/>
            <person name="Nuesch-Inderbinen M."/>
        </authorList>
    </citation>
    <scope>NUCLEOTIDE SEQUENCE [LARGE SCALE GENOMIC DNA]</scope>
    <source>
        <strain evidence="3 4">N20-0302</strain>
    </source>
</reference>
<sequence length="98" mass="11829">MTDREIILDGNRIHSSDDFHNILSQELDLGPYYGKNLNALWDRLSTDIERPVKIIWLNSEFSKKVLGEYFDKIVEIFEQVKQQDIRFNWDEKFDYMLK</sequence>
<feature type="domain" description="Barstar (barnase inhibitor)" evidence="2">
    <location>
        <begin position="6"/>
        <end position="83"/>
    </location>
</feature>
<evidence type="ECO:0000313" key="4">
    <source>
        <dbReference type="Proteomes" id="UP001629523"/>
    </source>
</evidence>
<name>A0ABW9EYY5_9GAMM</name>
<dbReference type="Proteomes" id="UP001629523">
    <property type="component" value="Unassembled WGS sequence"/>
</dbReference>
<evidence type="ECO:0000259" key="2">
    <source>
        <dbReference type="Pfam" id="PF01337"/>
    </source>
</evidence>
<dbReference type="InterPro" id="IPR000468">
    <property type="entry name" value="Barstar"/>
</dbReference>
<keyword evidence="4" id="KW-1185">Reference proteome</keyword>
<organism evidence="3 4">
    <name type="scientific">Yersinia proxima</name>
    <dbReference type="NCBI Taxonomy" id="2890316"/>
    <lineage>
        <taxon>Bacteria</taxon>
        <taxon>Pseudomonadati</taxon>
        <taxon>Pseudomonadota</taxon>
        <taxon>Gammaproteobacteria</taxon>
        <taxon>Enterobacterales</taxon>
        <taxon>Yersiniaceae</taxon>
        <taxon>Yersinia</taxon>
    </lineage>
</organism>
<dbReference type="EMBL" id="JBBEST010000004">
    <property type="protein sequence ID" value="MFM1347274.1"/>
    <property type="molecule type" value="Genomic_DNA"/>
</dbReference>
<dbReference type="Pfam" id="PF01337">
    <property type="entry name" value="Barstar"/>
    <property type="match status" value="1"/>
</dbReference>
<protein>
    <submittedName>
        <fullName evidence="3">Barstar family protein</fullName>
    </submittedName>
</protein>